<dbReference type="EMBL" id="QGGL01000015">
    <property type="protein sequence ID" value="PWK08404.1"/>
    <property type="molecule type" value="Genomic_DNA"/>
</dbReference>
<name>A0A316D7E5_9BACL</name>
<keyword evidence="2" id="KW-1133">Transmembrane helix</keyword>
<feature type="transmembrane region" description="Helical" evidence="2">
    <location>
        <begin position="91"/>
        <end position="111"/>
    </location>
</feature>
<evidence type="ECO:0000313" key="3">
    <source>
        <dbReference type="EMBL" id="PWK08404.1"/>
    </source>
</evidence>
<evidence type="ECO:0008006" key="5">
    <source>
        <dbReference type="Google" id="ProtNLM"/>
    </source>
</evidence>
<dbReference type="Pfam" id="PF06898">
    <property type="entry name" value="YqfD"/>
    <property type="match status" value="1"/>
</dbReference>
<organism evidence="3 4">
    <name type="scientific">Tumebacillus permanentifrigoris</name>
    <dbReference type="NCBI Taxonomy" id="378543"/>
    <lineage>
        <taxon>Bacteria</taxon>
        <taxon>Bacillati</taxon>
        <taxon>Bacillota</taxon>
        <taxon>Bacilli</taxon>
        <taxon>Bacillales</taxon>
        <taxon>Alicyclobacillaceae</taxon>
        <taxon>Tumebacillus</taxon>
    </lineage>
</organism>
<keyword evidence="2" id="KW-0472">Membrane</keyword>
<dbReference type="NCBIfam" id="TIGR02876">
    <property type="entry name" value="spore_yqfD"/>
    <property type="match status" value="1"/>
</dbReference>
<comment type="caution">
    <text evidence="3">The sequence shown here is derived from an EMBL/GenBank/DDBJ whole genome shotgun (WGS) entry which is preliminary data.</text>
</comment>
<evidence type="ECO:0000313" key="4">
    <source>
        <dbReference type="Proteomes" id="UP000245634"/>
    </source>
</evidence>
<gene>
    <name evidence="3" type="ORF">C7459_11556</name>
</gene>
<dbReference type="AlphaFoldDB" id="A0A316D7E5"/>
<feature type="region of interest" description="Disordered" evidence="1">
    <location>
        <begin position="386"/>
        <end position="405"/>
    </location>
</feature>
<sequence>MLGRWLLDFWRGYVVLSVNGARVPELINRATASGIMFWEIRQTQEDTFRLRMHRDDVKRLRHILRETGTRIHFERKLGLPFLAWRAWRRKFFLAGALTFLISFYVLTSMVWNVEVVGDLKRVSPETVQEVAKEVGLHRWAWKDKLPDTDILQGQLLDKMPELAFVGVKVQGTKVTIQAVDKIPGTTPQPTDPQNIVSTKHSTIKEIFVHKGKAAVVRGQVVQVGQVLINGSLNNGTKNVHATGMVKAETWYRTDLEVPLEAQSKVYTGNAVEKHFLTFWGHPVQIWGYGQIPFQEMETHNDDKALTIGSFTFPIQYRHALYQESQTEKTTLTEAEAVELAQAFAKADVLTQLGKNGTVESQNVLRRELKDGKLEIRILNKAIEDIGRPQSFTPQAPAEPDAKTKQ</sequence>
<reference evidence="3 4" key="1">
    <citation type="submission" date="2018-05" db="EMBL/GenBank/DDBJ databases">
        <title>Genomic Encyclopedia of Type Strains, Phase IV (KMG-IV): sequencing the most valuable type-strain genomes for metagenomic binning, comparative biology and taxonomic classification.</title>
        <authorList>
            <person name="Goeker M."/>
        </authorList>
    </citation>
    <scope>NUCLEOTIDE SEQUENCE [LARGE SCALE GENOMIC DNA]</scope>
    <source>
        <strain evidence="3 4">DSM 18773</strain>
    </source>
</reference>
<dbReference type="Proteomes" id="UP000245634">
    <property type="component" value="Unassembled WGS sequence"/>
</dbReference>
<dbReference type="PIRSF" id="PIRSF029895">
    <property type="entry name" value="SpoIV"/>
    <property type="match status" value="1"/>
</dbReference>
<dbReference type="RefSeq" id="WP_109690368.1">
    <property type="nucleotide sequence ID" value="NZ_QGGL01000015.1"/>
</dbReference>
<evidence type="ECO:0000256" key="1">
    <source>
        <dbReference type="SAM" id="MobiDB-lite"/>
    </source>
</evidence>
<protein>
    <recommendedName>
        <fullName evidence="5">Stage IV sporulation protein</fullName>
    </recommendedName>
</protein>
<keyword evidence="4" id="KW-1185">Reference proteome</keyword>
<accession>A0A316D7E5</accession>
<proteinExistence type="predicted"/>
<evidence type="ECO:0000256" key="2">
    <source>
        <dbReference type="SAM" id="Phobius"/>
    </source>
</evidence>
<dbReference type="InterPro" id="IPR010690">
    <property type="entry name" value="YqfD"/>
</dbReference>
<keyword evidence="2" id="KW-0812">Transmembrane</keyword>
<dbReference type="OrthoDB" id="1640349at2"/>